<dbReference type="CDD" id="cd09917">
    <property type="entry name" value="F-box_SF"/>
    <property type="match status" value="1"/>
</dbReference>
<evidence type="ECO:0000256" key="1">
    <source>
        <dbReference type="SAM" id="MobiDB-lite"/>
    </source>
</evidence>
<evidence type="ECO:0000313" key="3">
    <source>
        <dbReference type="Proteomes" id="UP000737391"/>
    </source>
</evidence>
<keyword evidence="3" id="KW-1185">Reference proteome</keyword>
<accession>A0A9P5B9B3</accession>
<protein>
    <recommendedName>
        <fullName evidence="4">F-box domain-containing protein</fullName>
    </recommendedName>
</protein>
<dbReference type="OrthoDB" id="5427399at2759"/>
<dbReference type="AlphaFoldDB" id="A0A9P5B9B3"/>
<dbReference type="Proteomes" id="UP000737391">
    <property type="component" value="Unassembled WGS sequence"/>
</dbReference>
<proteinExistence type="predicted"/>
<comment type="caution">
    <text evidence="2">The sequence shown here is derived from an EMBL/GenBank/DDBJ whole genome shotgun (WGS) entry which is preliminary data.</text>
</comment>
<organism evidence="2 3">
    <name type="scientific">Fusarium agapanthi</name>
    <dbReference type="NCBI Taxonomy" id="1803897"/>
    <lineage>
        <taxon>Eukaryota</taxon>
        <taxon>Fungi</taxon>
        <taxon>Dikarya</taxon>
        <taxon>Ascomycota</taxon>
        <taxon>Pezizomycotina</taxon>
        <taxon>Sordariomycetes</taxon>
        <taxon>Hypocreomycetidae</taxon>
        <taxon>Hypocreales</taxon>
        <taxon>Nectriaceae</taxon>
        <taxon>Fusarium</taxon>
        <taxon>Fusarium fujikuroi species complex</taxon>
    </lineage>
</organism>
<feature type="region of interest" description="Disordered" evidence="1">
    <location>
        <begin position="423"/>
        <end position="474"/>
    </location>
</feature>
<dbReference type="EMBL" id="LUFC02000775">
    <property type="protein sequence ID" value="KAF4494386.1"/>
    <property type="molecule type" value="Genomic_DNA"/>
</dbReference>
<name>A0A9P5B9B3_9HYPO</name>
<reference evidence="2" key="1">
    <citation type="submission" date="2020-01" db="EMBL/GenBank/DDBJ databases">
        <title>Identification and distribution of gene clusters putatively required for synthesis of sphingolipid metabolism inhibitors in phylogenetically diverse species of the filamentous fungus Fusarium.</title>
        <authorList>
            <person name="Kim H.-S."/>
            <person name="Busman M."/>
            <person name="Brown D.W."/>
            <person name="Divon H."/>
            <person name="Uhlig S."/>
            <person name="Proctor R.H."/>
        </authorList>
    </citation>
    <scope>NUCLEOTIDE SEQUENCE</scope>
    <source>
        <strain evidence="2">NRRL 31653</strain>
    </source>
</reference>
<evidence type="ECO:0008006" key="4">
    <source>
        <dbReference type="Google" id="ProtNLM"/>
    </source>
</evidence>
<gene>
    <name evidence="2" type="ORF">FAGAP_9475</name>
</gene>
<sequence>MSLVTLPQELLAEVFSLDHGLSRRDLKSLRLTCRQVSSEASCTLFYQVRISPLIQDFQHFFELSESPLASLVRVLVWEELTFDLTKFQHPWYTPPVLYNENGDENKSFSREMTGLVYFHFMVGLQDVSAFAGHPDPVAAHMMHHSRRPIPKSKSPDEFLSAVRNNMPNLHTLVSRPMDGQRCLEIPSLDFSMTISSLENILQGHGTNIRYNTGFTDYFMPLLESLASQPNDEAPTNKITHLFYSDEDVDPYSALLQMEEPMKLNIFEHLLDRLVIASADDINNDDDDYCSQVINLRSSFDRETHEHLDEQAKRRRYLRTHWSSTQPLVSFQPSMIRVNEHGIAHSLGPRRIHHLRRGYGLTQTKFFYDPVTDKEVNDPFDKQEKPKDDSWTVQGQHTWDSETGLWRDGQGKLKKFVTERELPERPKVLAEDQDSDFNTDMQPTIEKKTNIFSESKTPRGGTGGETQKAKFGTGK</sequence>
<evidence type="ECO:0000313" key="2">
    <source>
        <dbReference type="EMBL" id="KAF4494386.1"/>
    </source>
</evidence>